<protein>
    <submittedName>
        <fullName evidence="2">LAGLIDADG_2 domain-containing protein</fullName>
    </submittedName>
</protein>
<dbReference type="AlphaFoldDB" id="A0A183L641"/>
<evidence type="ECO:0000313" key="2">
    <source>
        <dbReference type="WBParaSite" id="SCUD_0002281201-mRNA-1"/>
    </source>
</evidence>
<sequence>MTIINNNNKIWPTFFSVNITKPRSWSSRPRIVTVKSMIDVLAISGVYDGFGNFVVIYRRNPLIISHSLSPIFTLYVEPDLMKFFSKTLSKAGSRSSPTSSMSNGRPSDSESSKCVRKYL</sequence>
<feature type="region of interest" description="Disordered" evidence="1">
    <location>
        <begin position="88"/>
        <end position="119"/>
    </location>
</feature>
<accession>A0A183L641</accession>
<evidence type="ECO:0000256" key="1">
    <source>
        <dbReference type="SAM" id="MobiDB-lite"/>
    </source>
</evidence>
<dbReference type="WBParaSite" id="SCUD_0002281201-mRNA-1">
    <property type="protein sequence ID" value="SCUD_0002281201-mRNA-1"/>
    <property type="gene ID" value="SCUD_0002281201"/>
</dbReference>
<organism evidence="2">
    <name type="scientific">Schistosoma curassoni</name>
    <dbReference type="NCBI Taxonomy" id="6186"/>
    <lineage>
        <taxon>Eukaryota</taxon>
        <taxon>Metazoa</taxon>
        <taxon>Spiralia</taxon>
        <taxon>Lophotrochozoa</taxon>
        <taxon>Platyhelminthes</taxon>
        <taxon>Trematoda</taxon>
        <taxon>Digenea</taxon>
        <taxon>Strigeidida</taxon>
        <taxon>Schistosomatoidea</taxon>
        <taxon>Schistosomatidae</taxon>
        <taxon>Schistosoma</taxon>
    </lineage>
</organism>
<feature type="compositionally biased region" description="Polar residues" evidence="1">
    <location>
        <begin position="88"/>
        <end position="106"/>
    </location>
</feature>
<proteinExistence type="predicted"/>
<reference evidence="2" key="1">
    <citation type="submission" date="2016-06" db="UniProtKB">
        <authorList>
            <consortium name="WormBaseParasite"/>
        </authorList>
    </citation>
    <scope>IDENTIFICATION</scope>
</reference>
<name>A0A183L641_9TREM</name>